<evidence type="ECO:0000313" key="5">
    <source>
        <dbReference type="Proteomes" id="UP000711996"/>
    </source>
</evidence>
<dbReference type="Pfam" id="PF13637">
    <property type="entry name" value="Ank_4"/>
    <property type="match status" value="1"/>
</dbReference>
<evidence type="ECO:0000256" key="3">
    <source>
        <dbReference type="PROSITE-ProRule" id="PRU00023"/>
    </source>
</evidence>
<evidence type="ECO:0000256" key="1">
    <source>
        <dbReference type="ARBA" id="ARBA00022737"/>
    </source>
</evidence>
<comment type="caution">
    <text evidence="4">The sequence shown here is derived from an EMBL/GenBank/DDBJ whole genome shotgun (WGS) entry which is preliminary data.</text>
</comment>
<dbReference type="InterPro" id="IPR002110">
    <property type="entry name" value="Ankyrin_rpt"/>
</dbReference>
<evidence type="ECO:0000256" key="2">
    <source>
        <dbReference type="ARBA" id="ARBA00023043"/>
    </source>
</evidence>
<organism evidence="4 5">
    <name type="scientific">Colletotrichum siamense</name>
    <name type="common">Anthracnose fungus</name>
    <dbReference type="NCBI Taxonomy" id="690259"/>
    <lineage>
        <taxon>Eukaryota</taxon>
        <taxon>Fungi</taxon>
        <taxon>Dikarya</taxon>
        <taxon>Ascomycota</taxon>
        <taxon>Pezizomycotina</taxon>
        <taxon>Sordariomycetes</taxon>
        <taxon>Hypocreomycetidae</taxon>
        <taxon>Glomerellales</taxon>
        <taxon>Glomerellaceae</taxon>
        <taxon>Colletotrichum</taxon>
        <taxon>Colletotrichum gloeosporioides species complex</taxon>
    </lineage>
</organism>
<protein>
    <submittedName>
        <fullName evidence="4">Ankyrin repeat and sterile alpha motif domain-containing protein 1B</fullName>
    </submittedName>
</protein>
<dbReference type="Pfam" id="PF00023">
    <property type="entry name" value="Ank"/>
    <property type="match status" value="1"/>
</dbReference>
<sequence length="351" mass="39758">MGHDIKHCYSSSLLLSVKHGSVRGVAKALAYGANINTLDRTIFDLEFTDSSGYETPHVERIQTKSTLTALHWAAFFGHADVVAFLLGKGADVNARTNMGMQWSAYWSNPDEFPDPLHHGHPQRVMLSPTQDDFASEWSRSHSHDDARYWIGASPLFLALKAVQDTKIHVESSWHTWVDWGIEPIVETDNSGCRLRIVRMLIDAKTSLITRLRSSIHAIHQACAYRDYEVVRFLVCDVSVDVSITDRDGNSALHYKAMHLIYSPSSYGFGLMISHPIERQKLILRLLLDNGLNFDLKNNRGYTTKDMGLDVEDDGDGFVEGREPPYPYRYGKGRRVTKPWQMTGMNGRNFAR</sequence>
<proteinExistence type="predicted"/>
<dbReference type="AlphaFoldDB" id="A0A9P5ERH5"/>
<dbReference type="PROSITE" id="PS50297">
    <property type="entry name" value="ANK_REP_REGION"/>
    <property type="match status" value="1"/>
</dbReference>
<dbReference type="Proteomes" id="UP000711996">
    <property type="component" value="Unassembled WGS sequence"/>
</dbReference>
<accession>A0A9P5ERH5</accession>
<dbReference type="PANTHER" id="PTHR24126">
    <property type="entry name" value="ANKYRIN REPEAT, PH AND SEC7 DOMAIN CONTAINING PROTEIN SECG-RELATED"/>
    <property type="match status" value="1"/>
</dbReference>
<dbReference type="EMBL" id="QPMT01000020">
    <property type="protein sequence ID" value="KAF4858500.1"/>
    <property type="molecule type" value="Genomic_DNA"/>
</dbReference>
<keyword evidence="1" id="KW-0677">Repeat</keyword>
<feature type="repeat" description="ANK" evidence="3">
    <location>
        <begin position="65"/>
        <end position="97"/>
    </location>
</feature>
<gene>
    <name evidence="4" type="primary">ANKS1B</name>
    <name evidence="4" type="ORF">CGCSCA2_v007143</name>
</gene>
<evidence type="ECO:0000313" key="4">
    <source>
        <dbReference type="EMBL" id="KAF4858500.1"/>
    </source>
</evidence>
<dbReference type="PANTHER" id="PTHR24126:SF14">
    <property type="entry name" value="ANK_REP_REGION DOMAIN-CONTAINING PROTEIN"/>
    <property type="match status" value="1"/>
</dbReference>
<dbReference type="SMART" id="SM00248">
    <property type="entry name" value="ANK"/>
    <property type="match status" value="4"/>
</dbReference>
<keyword evidence="2 3" id="KW-0040">ANK repeat</keyword>
<dbReference type="Gene3D" id="1.25.40.20">
    <property type="entry name" value="Ankyrin repeat-containing domain"/>
    <property type="match status" value="2"/>
</dbReference>
<dbReference type="PROSITE" id="PS50088">
    <property type="entry name" value="ANK_REPEAT"/>
    <property type="match status" value="1"/>
</dbReference>
<keyword evidence="5" id="KW-1185">Reference proteome</keyword>
<dbReference type="SUPFAM" id="SSF48403">
    <property type="entry name" value="Ankyrin repeat"/>
    <property type="match status" value="1"/>
</dbReference>
<name>A0A9P5ERH5_COLSI</name>
<reference evidence="4" key="1">
    <citation type="submission" date="2019-06" db="EMBL/GenBank/DDBJ databases">
        <authorList>
            <person name="Gan P."/>
            <person name="Shirasu K."/>
        </authorList>
    </citation>
    <scope>NUCLEOTIDE SEQUENCE [LARGE SCALE GENOMIC DNA]</scope>
    <source>
        <strain evidence="4">CAD2</strain>
    </source>
</reference>
<dbReference type="OrthoDB" id="341259at2759"/>
<dbReference type="InterPro" id="IPR036770">
    <property type="entry name" value="Ankyrin_rpt-contain_sf"/>
</dbReference>